<organism evidence="1 2">
    <name type="scientific">Salipiger bermudensis (strain DSM 26914 / JCM 13377 / KCTC 12554 / HTCC2601)</name>
    <name type="common">Pelagibaca bermudensis</name>
    <dbReference type="NCBI Taxonomy" id="314265"/>
    <lineage>
        <taxon>Bacteria</taxon>
        <taxon>Pseudomonadati</taxon>
        <taxon>Pseudomonadota</taxon>
        <taxon>Alphaproteobacteria</taxon>
        <taxon>Rhodobacterales</taxon>
        <taxon>Roseobacteraceae</taxon>
        <taxon>Salipiger</taxon>
    </lineage>
</organism>
<protein>
    <submittedName>
        <fullName evidence="1">Uncharacterized protein</fullName>
    </submittedName>
</protein>
<name>Q0FNE9_SALBH</name>
<dbReference type="OrthoDB" id="7726846at2"/>
<comment type="caution">
    <text evidence="1">The sequence shown here is derived from an EMBL/GenBank/DDBJ whole genome shotgun (WGS) entry which is preliminary data.</text>
</comment>
<proteinExistence type="predicted"/>
<gene>
    <name evidence="1" type="ORF">R2601_10839</name>
</gene>
<sequence>MATQLLLHFPGFDEAQFDSDAENRANAGLTLLQRWTEESGPGHWLLFSVNDLPKAKAWLEKSSALGHGPAASHVLRTA</sequence>
<dbReference type="STRING" id="314265.R2601_10839"/>
<dbReference type="HOGENOM" id="CLU_195978_0_0_5"/>
<dbReference type="eggNOG" id="ENOG50331BP">
    <property type="taxonomic scope" value="Bacteria"/>
</dbReference>
<dbReference type="AlphaFoldDB" id="Q0FNE9"/>
<dbReference type="EMBL" id="AATQ01000022">
    <property type="protein sequence ID" value="EAU45795.1"/>
    <property type="molecule type" value="Genomic_DNA"/>
</dbReference>
<dbReference type="Proteomes" id="UP000006230">
    <property type="component" value="Unassembled WGS sequence"/>
</dbReference>
<keyword evidence="2" id="KW-1185">Reference proteome</keyword>
<accession>Q0FNE9</accession>
<dbReference type="RefSeq" id="WP_007793476.1">
    <property type="nucleotide sequence ID" value="NZ_DS022276.1"/>
</dbReference>
<evidence type="ECO:0000313" key="1">
    <source>
        <dbReference type="EMBL" id="EAU45795.1"/>
    </source>
</evidence>
<evidence type="ECO:0000313" key="2">
    <source>
        <dbReference type="Proteomes" id="UP000006230"/>
    </source>
</evidence>
<reference evidence="1 2" key="1">
    <citation type="journal article" date="2010" name="J. Bacteriol.">
        <title>Genome sequences of Pelagibaca bermudensis HTCC2601T and Maritimibacter alkaliphilus HTCC2654T, the type strains of two marine Roseobacter genera.</title>
        <authorList>
            <person name="Thrash J.C."/>
            <person name="Cho J.C."/>
            <person name="Ferriera S."/>
            <person name="Johnson J."/>
            <person name="Vergin K.L."/>
            <person name="Giovannoni S.J."/>
        </authorList>
    </citation>
    <scope>NUCLEOTIDE SEQUENCE [LARGE SCALE GENOMIC DNA]</scope>
    <source>
        <strain evidence="2">DSM 26914 / JCM 13377 / KCTC 12554 / HTCC2601</strain>
    </source>
</reference>